<dbReference type="Pfam" id="PF00069">
    <property type="entry name" value="Pkinase"/>
    <property type="match status" value="1"/>
</dbReference>
<dbReference type="CDD" id="cd14137">
    <property type="entry name" value="STKc_GSK3"/>
    <property type="match status" value="1"/>
</dbReference>
<dbReference type="OrthoDB" id="272141at2759"/>
<dbReference type="EC" id="2.7.11.1" evidence="2"/>
<sequence length="488" mass="55110">MASAGTAAAPAAENHSGNTKFADKLPEEINEMKIKDEKEKNWISAMKAKCLETGETVAIKKVLQDKRYKNRELQTMRLLDHPNVVSLKHCFFSTTDKDELYLNLVLEYVPETVYRVSKHYSKVNQRMPLIYVKLYTYQICRALAYIHGGIGVCHRDIKPQNLLVNPHTHQVKLCDFGSAKVLVKGEPNISYICSRYYRAPELIFGATEYTTAIDIWSVGCVLAELLLGQPLFPGESGVDQLVEIIKVLGTPTREEIKCMNPNYTEFKFPQIKAHPWHKIFHKRMPPEAVDLVSRLLQYSPSLRCTALEACVHPFFDQLRDPNARLPHGRPLPPLFNFKPQELKGATFELLSRLIPEHARKQCAFLGRHHVPPLGSSALVLATLDCNQCLYIDRPLSLSRFSLQVALLVSLQISSPLFPFLFSTGGGSELYSYSPYKATRRIFGEVKCISDINKEAFTITEVLCIFSLRSNGSWDSSAAGFIWDTITIA</sequence>
<feature type="region of interest" description="Disordered" evidence="10">
    <location>
        <begin position="1"/>
        <end position="22"/>
    </location>
</feature>
<evidence type="ECO:0000256" key="9">
    <source>
        <dbReference type="ARBA" id="ARBA00048679"/>
    </source>
</evidence>
<dbReference type="GO" id="GO:0005524">
    <property type="term" value="F:ATP binding"/>
    <property type="evidence" value="ECO:0007669"/>
    <property type="project" value="UniProtKB-KW"/>
</dbReference>
<comment type="caution">
    <text evidence="12">The sequence shown here is derived from an EMBL/GenBank/DDBJ whole genome shotgun (WGS) entry which is preliminary data.</text>
</comment>
<comment type="catalytic activity">
    <reaction evidence="9">
        <text>L-seryl-[protein] + ATP = O-phospho-L-seryl-[protein] + ADP + H(+)</text>
        <dbReference type="Rhea" id="RHEA:17989"/>
        <dbReference type="Rhea" id="RHEA-COMP:9863"/>
        <dbReference type="Rhea" id="RHEA-COMP:11604"/>
        <dbReference type="ChEBI" id="CHEBI:15378"/>
        <dbReference type="ChEBI" id="CHEBI:29999"/>
        <dbReference type="ChEBI" id="CHEBI:30616"/>
        <dbReference type="ChEBI" id="CHEBI:83421"/>
        <dbReference type="ChEBI" id="CHEBI:456216"/>
        <dbReference type="EC" id="2.7.11.1"/>
    </reaction>
</comment>
<dbReference type="PROSITE" id="PS00108">
    <property type="entry name" value="PROTEIN_KINASE_ST"/>
    <property type="match status" value="1"/>
</dbReference>
<comment type="catalytic activity">
    <reaction evidence="8">
        <text>L-threonyl-[protein] + ATP = O-phospho-L-threonyl-[protein] + ADP + H(+)</text>
        <dbReference type="Rhea" id="RHEA:46608"/>
        <dbReference type="Rhea" id="RHEA-COMP:11060"/>
        <dbReference type="Rhea" id="RHEA-COMP:11605"/>
        <dbReference type="ChEBI" id="CHEBI:15378"/>
        <dbReference type="ChEBI" id="CHEBI:30013"/>
        <dbReference type="ChEBI" id="CHEBI:30616"/>
        <dbReference type="ChEBI" id="CHEBI:61977"/>
        <dbReference type="ChEBI" id="CHEBI:456216"/>
        <dbReference type="EC" id="2.7.11.1"/>
    </reaction>
</comment>
<dbReference type="GO" id="GO:0030154">
    <property type="term" value="P:cell differentiation"/>
    <property type="evidence" value="ECO:0007669"/>
    <property type="project" value="TreeGrafter"/>
</dbReference>
<organism evidence="12 13">
    <name type="scientific">Prunus yedoensis var. nudiflora</name>
    <dbReference type="NCBI Taxonomy" id="2094558"/>
    <lineage>
        <taxon>Eukaryota</taxon>
        <taxon>Viridiplantae</taxon>
        <taxon>Streptophyta</taxon>
        <taxon>Embryophyta</taxon>
        <taxon>Tracheophyta</taxon>
        <taxon>Spermatophyta</taxon>
        <taxon>Magnoliopsida</taxon>
        <taxon>eudicotyledons</taxon>
        <taxon>Gunneridae</taxon>
        <taxon>Pentapetalae</taxon>
        <taxon>rosids</taxon>
        <taxon>fabids</taxon>
        <taxon>Rosales</taxon>
        <taxon>Rosaceae</taxon>
        <taxon>Amygdaloideae</taxon>
        <taxon>Amygdaleae</taxon>
        <taxon>Prunus</taxon>
    </lineage>
</organism>
<dbReference type="EMBL" id="PJQY01000217">
    <property type="protein sequence ID" value="PQQ15794.1"/>
    <property type="molecule type" value="Genomic_DNA"/>
</dbReference>
<accession>A0A314ZE86</accession>
<reference evidence="12 13" key="1">
    <citation type="submission" date="2018-02" db="EMBL/GenBank/DDBJ databases">
        <title>Draft genome of wild Prunus yedoensis var. nudiflora.</title>
        <authorList>
            <person name="Baek S."/>
            <person name="Kim J.-H."/>
            <person name="Choi K."/>
            <person name="Kim G.-B."/>
            <person name="Cho A."/>
            <person name="Jang H."/>
            <person name="Shin C.-H."/>
            <person name="Yu H.-J."/>
            <person name="Mun J.-H."/>
        </authorList>
    </citation>
    <scope>NUCLEOTIDE SEQUENCE [LARGE SCALE GENOMIC DNA]</scope>
    <source>
        <strain evidence="13">cv. Jeju island</strain>
        <tissue evidence="12">Leaf</tissue>
    </source>
</reference>
<evidence type="ECO:0000256" key="2">
    <source>
        <dbReference type="ARBA" id="ARBA00012513"/>
    </source>
</evidence>
<dbReference type="PANTHER" id="PTHR24057">
    <property type="entry name" value="GLYCOGEN SYNTHASE KINASE-3 ALPHA"/>
    <property type="match status" value="1"/>
</dbReference>
<dbReference type="GO" id="GO:0007165">
    <property type="term" value="P:signal transduction"/>
    <property type="evidence" value="ECO:0007669"/>
    <property type="project" value="TreeGrafter"/>
</dbReference>
<feature type="compositionally biased region" description="Low complexity" evidence="10">
    <location>
        <begin position="1"/>
        <end position="12"/>
    </location>
</feature>
<evidence type="ECO:0000313" key="12">
    <source>
        <dbReference type="EMBL" id="PQQ15794.1"/>
    </source>
</evidence>
<evidence type="ECO:0000313" key="13">
    <source>
        <dbReference type="Proteomes" id="UP000250321"/>
    </source>
</evidence>
<dbReference type="STRING" id="2094558.A0A314ZE86"/>
<name>A0A314ZE86_PRUYE</name>
<proteinExistence type="inferred from homology"/>
<comment type="similarity">
    <text evidence="1">Belongs to the protein kinase superfamily. CMGC Ser/Thr protein kinase family. GSK-3 subfamily.</text>
</comment>
<dbReference type="GO" id="GO:0004674">
    <property type="term" value="F:protein serine/threonine kinase activity"/>
    <property type="evidence" value="ECO:0007669"/>
    <property type="project" value="UniProtKB-KW"/>
</dbReference>
<evidence type="ECO:0000256" key="7">
    <source>
        <dbReference type="ARBA" id="ARBA00022840"/>
    </source>
</evidence>
<dbReference type="PROSITE" id="PS50011">
    <property type="entry name" value="PROTEIN_KINASE_DOM"/>
    <property type="match status" value="1"/>
</dbReference>
<evidence type="ECO:0000256" key="1">
    <source>
        <dbReference type="ARBA" id="ARBA00005527"/>
    </source>
</evidence>
<dbReference type="Gene3D" id="3.30.200.20">
    <property type="entry name" value="Phosphorylase Kinase, domain 1"/>
    <property type="match status" value="1"/>
</dbReference>
<evidence type="ECO:0000256" key="4">
    <source>
        <dbReference type="ARBA" id="ARBA00022679"/>
    </source>
</evidence>
<dbReference type="SUPFAM" id="SSF56112">
    <property type="entry name" value="Protein kinase-like (PK-like)"/>
    <property type="match status" value="1"/>
</dbReference>
<evidence type="ECO:0000256" key="3">
    <source>
        <dbReference type="ARBA" id="ARBA00022527"/>
    </source>
</evidence>
<keyword evidence="13" id="KW-1185">Reference proteome</keyword>
<dbReference type="InterPro" id="IPR039192">
    <property type="entry name" value="STKc_GSK3"/>
</dbReference>
<dbReference type="GO" id="GO:0005737">
    <property type="term" value="C:cytoplasm"/>
    <property type="evidence" value="ECO:0007669"/>
    <property type="project" value="TreeGrafter"/>
</dbReference>
<dbReference type="Proteomes" id="UP000250321">
    <property type="component" value="Unassembled WGS sequence"/>
</dbReference>
<evidence type="ECO:0000259" key="11">
    <source>
        <dbReference type="PROSITE" id="PS50011"/>
    </source>
</evidence>
<evidence type="ECO:0000256" key="8">
    <source>
        <dbReference type="ARBA" id="ARBA00047899"/>
    </source>
</evidence>
<dbReference type="InterPro" id="IPR011009">
    <property type="entry name" value="Kinase-like_dom_sf"/>
</dbReference>
<dbReference type="FunFam" id="1.10.510.10:FF:000082">
    <property type="entry name" value="Shaggy-related protein kinase kappa"/>
    <property type="match status" value="1"/>
</dbReference>
<keyword evidence="4" id="KW-0808">Transferase</keyword>
<dbReference type="PANTHER" id="PTHR24057:SF36">
    <property type="entry name" value="SHAGGY-RELATED PROTEIN KINASE EPSILON"/>
    <property type="match status" value="1"/>
</dbReference>
<evidence type="ECO:0000256" key="5">
    <source>
        <dbReference type="ARBA" id="ARBA00022741"/>
    </source>
</evidence>
<dbReference type="SMART" id="SM00220">
    <property type="entry name" value="S_TKc"/>
    <property type="match status" value="1"/>
</dbReference>
<dbReference type="GO" id="GO:0005634">
    <property type="term" value="C:nucleus"/>
    <property type="evidence" value="ECO:0007669"/>
    <property type="project" value="TreeGrafter"/>
</dbReference>
<protein>
    <recommendedName>
        <fullName evidence="2">non-specific serine/threonine protein kinase</fullName>
        <ecNumber evidence="2">2.7.11.1</ecNumber>
    </recommendedName>
</protein>
<evidence type="ECO:0000256" key="6">
    <source>
        <dbReference type="ARBA" id="ARBA00022777"/>
    </source>
</evidence>
<gene>
    <name evidence="12" type="ORF">Pyn_33574</name>
</gene>
<keyword evidence="6 12" id="KW-0418">Kinase</keyword>
<keyword evidence="3" id="KW-0723">Serine/threonine-protein kinase</keyword>
<keyword evidence="7" id="KW-0067">ATP-binding</keyword>
<dbReference type="InterPro" id="IPR008271">
    <property type="entry name" value="Ser/Thr_kinase_AS"/>
</dbReference>
<evidence type="ECO:0000256" key="10">
    <source>
        <dbReference type="SAM" id="MobiDB-lite"/>
    </source>
</evidence>
<dbReference type="AlphaFoldDB" id="A0A314ZE86"/>
<dbReference type="InterPro" id="IPR050591">
    <property type="entry name" value="GSK-3"/>
</dbReference>
<dbReference type="Gene3D" id="1.10.510.10">
    <property type="entry name" value="Transferase(Phosphotransferase) domain 1"/>
    <property type="match status" value="1"/>
</dbReference>
<keyword evidence="5" id="KW-0547">Nucleotide-binding</keyword>
<feature type="domain" description="Protein kinase" evidence="11">
    <location>
        <begin position="1"/>
        <end position="315"/>
    </location>
</feature>
<dbReference type="InterPro" id="IPR000719">
    <property type="entry name" value="Prot_kinase_dom"/>
</dbReference>